<organism evidence="1 2">
    <name type="scientific">Campylobacter californiensis</name>
    <dbReference type="NCBI Taxonomy" id="1032243"/>
    <lineage>
        <taxon>Bacteria</taxon>
        <taxon>Pseudomonadati</taxon>
        <taxon>Campylobacterota</taxon>
        <taxon>Epsilonproteobacteria</taxon>
        <taxon>Campylobacterales</taxon>
        <taxon>Campylobacteraceae</taxon>
        <taxon>Campylobacter</taxon>
    </lineage>
</organism>
<name>A0ABD4JIQ4_9BACT</name>
<reference evidence="1 2" key="1">
    <citation type="submission" date="2020-10" db="EMBL/GenBank/DDBJ databases">
        <title>Campylobacter californiensis sp. nov. isolated from cattle and feral swine in California.</title>
        <authorList>
            <person name="Miller W.G."/>
        </authorList>
    </citation>
    <scope>NUCLEOTIDE SEQUENCE [LARGE SCALE GENOMIC DNA]</scope>
    <source>
        <strain evidence="1 2">RM12919</strain>
    </source>
</reference>
<comment type="caution">
    <text evidence="1">The sequence shown here is derived from an EMBL/GenBank/DDBJ whole genome shotgun (WGS) entry which is preliminary data.</text>
</comment>
<dbReference type="EMBL" id="JADBHS010000009">
    <property type="protein sequence ID" value="MBE2986625.1"/>
    <property type="molecule type" value="Genomic_DNA"/>
</dbReference>
<sequence length="73" mass="8510">MIKQYFTDNCISIRQWAIKHNLDIRTTYYVINGEIVGKKNFKVCKKVFEALLSEGIIDEMPSAFKYDESQKAS</sequence>
<evidence type="ECO:0000313" key="2">
    <source>
        <dbReference type="Proteomes" id="UP001318760"/>
    </source>
</evidence>
<dbReference type="RefSeq" id="WP_336613694.1">
    <property type="nucleotide sequence ID" value="NZ_JADBHS010000009.1"/>
</dbReference>
<accession>A0ABD4JIQ4</accession>
<gene>
    <name evidence="1" type="ORF">CCAL12919_05695</name>
</gene>
<proteinExistence type="predicted"/>
<dbReference type="AlphaFoldDB" id="A0ABD4JIQ4"/>
<evidence type="ECO:0000313" key="1">
    <source>
        <dbReference type="EMBL" id="MBE2986625.1"/>
    </source>
</evidence>
<protein>
    <recommendedName>
        <fullName evidence="3">DNA-binding protein</fullName>
    </recommendedName>
</protein>
<evidence type="ECO:0008006" key="3">
    <source>
        <dbReference type="Google" id="ProtNLM"/>
    </source>
</evidence>
<dbReference type="Proteomes" id="UP001318760">
    <property type="component" value="Unassembled WGS sequence"/>
</dbReference>